<dbReference type="Gene3D" id="1.20.960.20">
    <property type="match status" value="1"/>
</dbReference>
<keyword evidence="11 62" id="KW-0696">RNA-directed RNA polymerase</keyword>
<dbReference type="GO" id="GO:0005524">
    <property type="term" value="F:ATP binding"/>
    <property type="evidence" value="ECO:0007669"/>
    <property type="project" value="UniProtKB-KW"/>
</dbReference>
<evidence type="ECO:0000256" key="55">
    <source>
        <dbReference type="ARBA" id="ARBA00023303"/>
    </source>
</evidence>
<evidence type="ECO:0000256" key="35">
    <source>
        <dbReference type="ARBA" id="ARBA00022833"/>
    </source>
</evidence>
<keyword evidence="18 62" id="KW-0945">Host-virus interaction</keyword>
<evidence type="ECO:0000256" key="9">
    <source>
        <dbReference type="ARBA" id="ARBA00022448"/>
    </source>
</evidence>
<evidence type="ECO:0000256" key="22">
    <source>
        <dbReference type="ARBA" id="ARBA00022679"/>
    </source>
</evidence>
<dbReference type="GO" id="GO:0004197">
    <property type="term" value="F:cysteine-type endopeptidase activity"/>
    <property type="evidence" value="ECO:0007669"/>
    <property type="project" value="UniProtKB-EC"/>
</dbReference>
<evidence type="ECO:0000256" key="32">
    <source>
        <dbReference type="ARBA" id="ARBA00022806"/>
    </source>
</evidence>
<evidence type="ECO:0000256" key="50">
    <source>
        <dbReference type="ARBA" id="ARBA00023247"/>
    </source>
</evidence>
<evidence type="ECO:0000256" key="40">
    <source>
        <dbReference type="ARBA" id="ARBA00022884"/>
    </source>
</evidence>
<dbReference type="Pfam" id="PF00073">
    <property type="entry name" value="Rhv"/>
    <property type="match status" value="2"/>
</dbReference>
<dbReference type="GO" id="GO:0006508">
    <property type="term" value="P:proteolysis"/>
    <property type="evidence" value="ECO:0007669"/>
    <property type="project" value="UniProtKB-KW"/>
</dbReference>
<comment type="function">
    <text evidence="62">Protein 3A: Localizes the viral replication complex to the surface of membranous vesicles. It inhibits host cell endoplasmic reticulum-to-Golgi apparatus transport and causes the disassembly of the Golgi complex, possibly through GBF1 interaction. This would result in depletion of MHC, trail receptors and IFN receptors at the host cell surface.</text>
</comment>
<keyword evidence="9 62" id="KW-0813">Transport</keyword>
<dbReference type="InterPro" id="IPR014838">
    <property type="entry name" value="P3A"/>
</dbReference>
<dbReference type="InterPro" id="IPR007094">
    <property type="entry name" value="RNA-dir_pol_PSvirus"/>
</dbReference>
<evidence type="ECO:0000256" key="48">
    <source>
        <dbReference type="ARBA" id="ARBA00023197"/>
    </source>
</evidence>
<comment type="function">
    <text evidence="57">Localizes the viral replication complex to the surface of membranous vesicles. It inhibits host cell endoplasmic reticulum-to-Golgi apparatus transport and causes the disassembly of the Golgi complex, possibly through GBF1 interaction. This would result in depletion of MHC, trail receptors and IFN receptors at the host cell surface. Plays an essential role in viral RNA replication by recruiting ACBD3 and PI4KB at the viral replication sites, thereby allowing the formation of the rearranged membranous structures where viral replication takes place.</text>
</comment>
<evidence type="ECO:0000256" key="15">
    <source>
        <dbReference type="ARBA" id="ARBA00022557"/>
    </source>
</evidence>
<comment type="catalytic activity">
    <reaction evidence="56 62">
        <text>Selective cleavage of Tyr-|-Gly bond in the picornavirus polyprotein.</text>
        <dbReference type="EC" id="3.4.22.29"/>
    </reaction>
</comment>
<dbReference type="RefSeq" id="YP_001552411.1">
    <property type="nucleotide sequence ID" value="NC_009996.1"/>
</dbReference>
<dbReference type="InterPro" id="IPR000605">
    <property type="entry name" value="Helicase_SF3_ssDNA/RNA_vir"/>
</dbReference>
<dbReference type="Pfam" id="PF00548">
    <property type="entry name" value="Peptidase_C3"/>
    <property type="match status" value="1"/>
</dbReference>
<keyword evidence="38 62" id="KW-0946">Virion</keyword>
<name>A8S322_9ENTO</name>
<evidence type="ECO:0000256" key="46">
    <source>
        <dbReference type="ARBA" id="ARBA00023065"/>
    </source>
</evidence>
<evidence type="ECO:0000256" key="3">
    <source>
        <dbReference type="ARBA" id="ARBA00004295"/>
    </source>
</evidence>
<keyword evidence="27 62" id="KW-0677">Repeat</keyword>
<evidence type="ECO:0000256" key="8">
    <source>
        <dbReference type="ARBA" id="ARBA00011647"/>
    </source>
</evidence>
<evidence type="ECO:0000313" key="66">
    <source>
        <dbReference type="EMBL" id="ABU62848.1"/>
    </source>
</evidence>
<keyword evidence="28 62" id="KW-0547">Nucleotide-binding</keyword>
<dbReference type="Gene3D" id="4.10.880.10">
    <property type="entry name" value="Poliovirus 3D polymerase Domain 1 (Nucleotidyltransferase)"/>
    <property type="match status" value="2"/>
</dbReference>
<dbReference type="Pfam" id="PF08727">
    <property type="entry name" value="P3A"/>
    <property type="match status" value="1"/>
</dbReference>
<keyword evidence="22 62" id="KW-0808">Transferase</keyword>
<keyword evidence="36 62" id="KW-0067">ATP-binding</keyword>
<dbReference type="Pfam" id="PF00680">
    <property type="entry name" value="RdRP_1"/>
    <property type="match status" value="1"/>
</dbReference>
<dbReference type="KEGG" id="vg:5758809"/>
<evidence type="ECO:0000256" key="6">
    <source>
        <dbReference type="ARBA" id="ARBA00011124"/>
    </source>
</evidence>
<evidence type="ECO:0000256" key="52">
    <source>
        <dbReference type="ARBA" id="ARBA00023280"/>
    </source>
</evidence>
<evidence type="ECO:0000256" key="4">
    <source>
        <dbReference type="ARBA" id="ARBA00004328"/>
    </source>
</evidence>
<dbReference type="InterPro" id="IPR043504">
    <property type="entry name" value="Peptidase_S1_PA_chymotrypsin"/>
</dbReference>
<protein>
    <recommendedName>
        <fullName evidence="62">Genome polyprotein</fullName>
    </recommendedName>
    <component>
        <recommendedName>
            <fullName evidence="62">P3</fullName>
        </recommendedName>
    </component>
    <component>
        <recommendedName>
            <fullName evidence="62">Protein 3AB</fullName>
        </recommendedName>
    </component>
    <component>
        <recommendedName>
            <fullName evidence="62">P2</fullName>
        </recommendedName>
    </component>
    <component>
        <recommendedName>
            <fullName evidence="62">P1</fullName>
        </recommendedName>
    </component>
    <component>
        <recommendedName>
            <fullName evidence="62">Capsid protein VP0</fullName>
        </recommendedName>
        <alternativeName>
            <fullName evidence="62">VP4-VP2</fullName>
        </alternativeName>
    </component>
    <component>
        <recommendedName>
            <fullName evidence="62">Capsid protein VP4</fullName>
        </recommendedName>
        <alternativeName>
            <fullName evidence="62">P1A</fullName>
        </alternativeName>
        <alternativeName>
            <fullName evidence="62">Virion protein 4</fullName>
        </alternativeName>
    </component>
    <component>
        <recommendedName>
            <fullName evidence="62">Capsid protein VP2</fullName>
        </recommendedName>
        <alternativeName>
            <fullName evidence="62">P1B</fullName>
        </alternativeName>
        <alternativeName>
            <fullName evidence="62">Virion protein 2</fullName>
        </alternativeName>
    </component>
    <component>
        <recommendedName>
            <fullName evidence="62">Capsid protein VP3</fullName>
        </recommendedName>
        <alternativeName>
            <fullName evidence="62">P1C</fullName>
        </alternativeName>
        <alternativeName>
            <fullName evidence="62">Virion protein 3</fullName>
        </alternativeName>
    </component>
    <component>
        <recommendedName>
            <fullName evidence="62">Capsid protein VP1</fullName>
        </recommendedName>
        <alternativeName>
            <fullName evidence="62">P1D</fullName>
        </alternativeName>
        <alternativeName>
            <fullName evidence="62">Virion protein 1</fullName>
        </alternativeName>
    </component>
    <component>
        <recommendedName>
            <fullName evidence="62">Protease 2A</fullName>
            <shortName evidence="62">P2A</shortName>
            <ecNumber evidence="62">3.4.22.29</ecNumber>
        </recommendedName>
        <alternativeName>
            <fullName evidence="62">Picornain 2A</fullName>
        </alternativeName>
        <alternativeName>
            <fullName evidence="62">Protein 2A</fullName>
        </alternativeName>
    </component>
    <component>
        <recommendedName>
            <fullName evidence="62">Protein 2B</fullName>
            <shortName evidence="62">P2B</shortName>
        </recommendedName>
    </component>
    <component>
        <recommendedName>
            <fullName evidence="62">Protein 2C</fullName>
            <shortName evidence="62">P2C</shortName>
            <ecNumber evidence="62">3.6.1.15</ecNumber>
        </recommendedName>
    </component>
    <component>
        <recommendedName>
            <fullName evidence="62">Protein 3A</fullName>
            <shortName evidence="62">P3A</shortName>
        </recommendedName>
    </component>
    <component>
        <recommendedName>
            <fullName evidence="62">Viral protein genome-linked</fullName>
            <shortName evidence="62">VPg</shortName>
        </recommendedName>
        <alternativeName>
            <fullName evidence="62">Protein 3B</fullName>
            <shortName evidence="62">P3B</shortName>
        </alternativeName>
    </component>
    <component>
        <recommendedName>
            <fullName evidence="62">Protein 3CD</fullName>
            <ecNumber evidence="62">3.4.22.28</ecNumber>
        </recommendedName>
    </component>
    <component>
        <recommendedName>
            <fullName evidence="62">Protease 3C</fullName>
            <shortName evidence="62">P3C</shortName>
        </recommendedName>
    </component>
    <component>
        <recommendedName>
            <fullName evidence="62">RNA-directed RNA polymerase</fullName>
            <shortName evidence="62">RdRp</shortName>
            <ecNumber evidence="62">2.7.7.48</ecNumber>
        </recommendedName>
        <alternativeName>
            <fullName evidence="62">3D polymerase</fullName>
            <shortName evidence="62">3Dpol</shortName>
        </alternativeName>
        <alternativeName>
            <fullName evidence="62">Protein 3D</fullName>
            <shortName evidence="62">3D</shortName>
        </alternativeName>
    </component>
</protein>
<evidence type="ECO:0000256" key="56">
    <source>
        <dbReference type="ARBA" id="ARBA00024513"/>
    </source>
</evidence>
<evidence type="ECO:0000256" key="42">
    <source>
        <dbReference type="ARBA" id="ARBA00022953"/>
    </source>
</evidence>
<evidence type="ECO:0000256" key="12">
    <source>
        <dbReference type="ARBA" id="ARBA00022488"/>
    </source>
</evidence>
<dbReference type="Pfam" id="PF00947">
    <property type="entry name" value="Pico_P2A"/>
    <property type="match status" value="1"/>
</dbReference>
<evidence type="ECO:0000256" key="18">
    <source>
        <dbReference type="ARBA" id="ARBA00022581"/>
    </source>
</evidence>
<evidence type="ECO:0000256" key="61">
    <source>
        <dbReference type="ARBA" id="ARBA00054285"/>
    </source>
</evidence>
<reference evidence="66 67" key="1">
    <citation type="journal article" date="2007" name="J. Clin. Microbiol.">
        <title>Clinical features and complete genome characterization of a distinct human rhinovirus (HRV) genetic cluster, probably representing a previously undetected HRV species, HRV-C, associated with acute respiratory illness in children.</title>
        <authorList>
            <person name="Lau S.K."/>
            <person name="Yip C.C."/>
            <person name="Tsoi H.W."/>
            <person name="Lee R.A."/>
            <person name="So L.Y."/>
            <person name="Lau Y.L."/>
            <person name="Chan K.H."/>
            <person name="Woo P.C."/>
            <person name="Yuen K.Y."/>
        </authorList>
    </citation>
    <scope>NUCLEOTIDE SEQUENCE [LARGE SCALE GENOMIC DNA]</scope>
    <source>
        <strain evidence="66">024</strain>
    </source>
</reference>
<comment type="function">
    <text evidence="62">RNA-directed RNA polymerase: Replicates the viral genomic RNA on the surface of intracellular membranes. May form linear arrays of subunits that propagate along a strong head-to-tail interaction called interface-I. Covalently attaches UMP to a tyrosine of VPg, which is used to prime RNA synthesis. The positive stranded RNA genome is first replicated at virus induced membranous vesicles, creating a dsRNA genomic replication form. This dsRNA is then used as template to synthesize positive stranded RNA genomes. ss(+)RNA genomes are either translated, replicated or encapsidated.</text>
</comment>
<keyword evidence="47 62" id="KW-0472">Membrane</keyword>
<dbReference type="GO" id="GO:0017111">
    <property type="term" value="F:ribonucleoside triphosphate phosphatase activity"/>
    <property type="evidence" value="ECO:0007669"/>
    <property type="project" value="UniProtKB-EC"/>
</dbReference>
<dbReference type="GO" id="GO:0039694">
    <property type="term" value="P:viral RNA genome replication"/>
    <property type="evidence" value="ECO:0007669"/>
    <property type="project" value="InterPro"/>
</dbReference>
<evidence type="ECO:0000256" key="37">
    <source>
        <dbReference type="ARBA" id="ARBA00022842"/>
    </source>
</evidence>
<feature type="domain" description="Peptidase C3" evidence="65">
    <location>
        <begin position="1502"/>
        <end position="1680"/>
    </location>
</feature>
<comment type="catalytic activity">
    <reaction evidence="62">
        <text>RNA(n) + a ribonucleoside 5'-triphosphate = RNA(n+1) + diphosphate</text>
        <dbReference type="Rhea" id="RHEA:21248"/>
        <dbReference type="Rhea" id="RHEA-COMP:14527"/>
        <dbReference type="Rhea" id="RHEA-COMP:17342"/>
        <dbReference type="ChEBI" id="CHEBI:33019"/>
        <dbReference type="ChEBI" id="CHEBI:61557"/>
        <dbReference type="ChEBI" id="CHEBI:140395"/>
        <dbReference type="EC" id="2.7.7.48"/>
    </reaction>
</comment>
<evidence type="ECO:0000256" key="39">
    <source>
        <dbReference type="ARBA" id="ARBA00022870"/>
    </source>
</evidence>
<evidence type="ECO:0000313" key="67">
    <source>
        <dbReference type="Proteomes" id="UP000174980"/>
    </source>
</evidence>
<evidence type="ECO:0000256" key="27">
    <source>
        <dbReference type="ARBA" id="ARBA00022737"/>
    </source>
</evidence>
<evidence type="ECO:0000256" key="28">
    <source>
        <dbReference type="ARBA" id="ARBA00022741"/>
    </source>
</evidence>
<keyword evidence="49 62" id="KW-1035">Host cytoplasm</keyword>
<evidence type="ECO:0000256" key="53">
    <source>
        <dbReference type="ARBA" id="ARBA00023288"/>
    </source>
</evidence>
<evidence type="ECO:0000259" key="64">
    <source>
        <dbReference type="PROSITE" id="PS51218"/>
    </source>
</evidence>
<comment type="function">
    <text evidence="62">Protease 2A: Cysteine protease that cleaves viral polyprotein and specific host proteins.</text>
</comment>
<keyword evidence="34 62" id="KW-1193">Eukaryotic host translation shutoff by virus</keyword>
<dbReference type="InterPro" id="IPR009003">
    <property type="entry name" value="Peptidase_S1_PA"/>
</dbReference>
<dbReference type="EC" id="3.6.1.15" evidence="62"/>
<evidence type="ECO:0000256" key="30">
    <source>
        <dbReference type="ARBA" id="ARBA00022801"/>
    </source>
</evidence>
<evidence type="ECO:0000256" key="24">
    <source>
        <dbReference type="ARBA" id="ARBA00022706"/>
    </source>
</evidence>
<evidence type="ECO:0000256" key="13">
    <source>
        <dbReference type="ARBA" id="ARBA00022520"/>
    </source>
</evidence>
<comment type="function">
    <text evidence="62">Capsid protein VP3: Forms an icosahedral capsid of pseudo T=3 symmetry with capsid proteins VP2 and VP3. The capsid is 300 Angstroms in diameter, composed of 60 copies of each capsid protein and enclosing the viral positive strand RNA genome.</text>
</comment>
<comment type="subunit">
    <text evidence="6">Interacts with RNA-directed RNA polymerase.</text>
</comment>
<comment type="cofactor">
    <cofactor evidence="1">
        <name>Mg(2+)</name>
        <dbReference type="ChEBI" id="CHEBI:18420"/>
    </cofactor>
</comment>
<feature type="domain" description="RdRp catalytic" evidence="63">
    <location>
        <begin position="1911"/>
        <end position="2024"/>
    </location>
</feature>
<comment type="subcellular location">
    <subcellularLocation>
        <location evidence="3">Host cytoplasmic vesicle membrane</location>
        <topology evidence="3">Peripheral membrane protein</topology>
        <orientation evidence="3">Cytoplasmic side</orientation>
    </subcellularLocation>
    <subcellularLocation>
        <location evidence="2">Host nucleus</location>
    </subcellularLocation>
    <subcellularLocation>
        <location evidence="4">Virion</location>
    </subcellularLocation>
</comment>
<dbReference type="InterPro" id="IPR014759">
    <property type="entry name" value="Helicase_SF3_ssRNA_vir"/>
</dbReference>
<dbReference type="EC" id="2.7.7.48" evidence="62"/>
<evidence type="ECO:0000256" key="20">
    <source>
        <dbReference type="ARBA" id="ARBA00022632"/>
    </source>
</evidence>
<evidence type="ECO:0000256" key="2">
    <source>
        <dbReference type="ARBA" id="ARBA00004147"/>
    </source>
</evidence>
<dbReference type="CDD" id="cd00205">
    <property type="entry name" value="rhv_like"/>
    <property type="match status" value="3"/>
</dbReference>
<dbReference type="InterPro" id="IPR036203">
    <property type="entry name" value="P3A_soluble_dom"/>
</dbReference>
<dbReference type="GO" id="GO:0039618">
    <property type="term" value="C:T=pseudo3 icosahedral viral capsid"/>
    <property type="evidence" value="ECO:0007669"/>
    <property type="project" value="UniProtKB-KW"/>
</dbReference>
<keyword evidence="23 62" id="KW-0548">Nucleotidyltransferase</keyword>
<keyword evidence="13 62" id="KW-0191">Covalent protein-RNA linkage</keyword>
<dbReference type="InterPro" id="IPR001205">
    <property type="entry name" value="RNA-dir_pol_C"/>
</dbReference>
<keyword evidence="55 62" id="KW-0407">Ion channel</keyword>
<evidence type="ECO:0000256" key="44">
    <source>
        <dbReference type="ARBA" id="ARBA00023039"/>
    </source>
</evidence>
<dbReference type="InterPro" id="IPR044067">
    <property type="entry name" value="PCV_3C_PRO"/>
</dbReference>
<keyword evidence="33" id="KW-0788">Thiol protease</keyword>
<dbReference type="SUPFAM" id="SSF88633">
    <property type="entry name" value="Positive stranded ssRNA viruses"/>
    <property type="match status" value="2"/>
</dbReference>
<dbReference type="MEROPS" id="C03.007"/>
<comment type="function">
    <text evidence="62">Protein 2B: Plays an essential role in the virus replication cycle by acting as a viroporin. Creates a pore in the host reticulum endoplasmic and as a consequence releases Ca2+ in the cytoplasm of infected cell. In turn, high levels of cytoplasmic calcium may trigger membrane trafficking and transport of viral ER-associated proteins to viroplasms, sites of viral genome replication.</text>
</comment>
<keyword evidence="17" id="KW-1048">Host nucleus</keyword>
<keyword evidence="46 62" id="KW-0406">Ion transport</keyword>
<comment type="subunit">
    <text evidence="58">Homodimer. Interacts with host GBF1. Interacts (via GOLD domain) with host ACBD3 (via GOLD domain); this interaction allows the formation of a viral protein 3A/ACBD3 heterotetramer with a 2:2 stoichiometry, which will stimulate the recruitment of host PI4KB in order to synthesize PI4P at the viral RNA replication sites.</text>
</comment>
<keyword evidence="41 62" id="KW-1164">Virus endocytosis by host</keyword>
<comment type="subunit">
    <text evidence="62">Capsid protein VP1: Interacts with capsid protein VP0, and capsid protein VP3 to form heterotrimeric protomers. Five protomers subsequently associate to form pentamers which serve as building blocks for the capsid. Interacts with capsid protein VP2, capsid protein VP3 and capsid protein VP4 following cleavage of capsid protein VP0.</text>
</comment>
<evidence type="ECO:0000256" key="62">
    <source>
        <dbReference type="RuleBase" id="RU364118"/>
    </source>
</evidence>
<dbReference type="SUPFAM" id="SSF56672">
    <property type="entry name" value="DNA/RNA polymerases"/>
    <property type="match status" value="1"/>
</dbReference>
<dbReference type="Pfam" id="PF00910">
    <property type="entry name" value="RNA_helicase"/>
    <property type="match status" value="1"/>
</dbReference>
<evidence type="ECO:0000256" key="60">
    <source>
        <dbReference type="ARBA" id="ARBA00047631"/>
    </source>
</evidence>
<keyword evidence="21 62" id="KW-0645">Protease</keyword>
<comment type="function">
    <text evidence="62">Capsid protein VP2: Forms an icosahedral capsid of pseudo T=3 symmetry with capsid proteins VP2 and VP3. The capsid is 300 Angstroms in diameter, composed of 60 copies of each capsid protein and enclosing the viral positive strand RNA genome.</text>
</comment>
<comment type="subunit">
    <text evidence="59">Homohexamer; forms a hexameric ring structure with 6-fold symmetry characteristic of AAA+ ATPases. Interacts (via N-terminus) with host RTN3 (via reticulon domain); this interaction is important for viral replication. Interacts with capsid protein VP3; this interaction may be important for virion morphogenesis.</text>
</comment>
<evidence type="ECO:0000256" key="10">
    <source>
        <dbReference type="ARBA" id="ARBA00022482"/>
    </source>
</evidence>
<evidence type="ECO:0000256" key="31">
    <source>
        <dbReference type="ARBA" id="ARBA00022804"/>
    </source>
</evidence>
<dbReference type="GO" id="GO:0042025">
    <property type="term" value="C:host cell nucleus"/>
    <property type="evidence" value="ECO:0007669"/>
    <property type="project" value="UniProtKB-SubCell"/>
</dbReference>
<keyword evidence="50 62" id="KW-1262">Eukaryotic host gene expression shutoff by virus</keyword>
<comment type="catalytic activity">
    <reaction evidence="60 62">
        <text>a ribonucleoside 5'-triphosphate + H2O = a ribonucleoside 5'-diphosphate + phosphate + H(+)</text>
        <dbReference type="Rhea" id="RHEA:23680"/>
        <dbReference type="ChEBI" id="CHEBI:15377"/>
        <dbReference type="ChEBI" id="CHEBI:15378"/>
        <dbReference type="ChEBI" id="CHEBI:43474"/>
        <dbReference type="ChEBI" id="CHEBI:57930"/>
        <dbReference type="ChEBI" id="CHEBI:61557"/>
        <dbReference type="EC" id="3.6.1.15"/>
    </reaction>
</comment>
<evidence type="ECO:0000256" key="1">
    <source>
        <dbReference type="ARBA" id="ARBA00001946"/>
    </source>
</evidence>
<evidence type="ECO:0000256" key="14">
    <source>
        <dbReference type="ARBA" id="ARBA00022553"/>
    </source>
</evidence>
<keyword evidence="51 62" id="KW-1172">Pore-mediated penetration of viral genome into host cell</keyword>
<dbReference type="SUPFAM" id="SSF52540">
    <property type="entry name" value="P-loop containing nucleoside triphosphate hydrolases"/>
    <property type="match status" value="1"/>
</dbReference>
<evidence type="ECO:0000256" key="49">
    <source>
        <dbReference type="ARBA" id="ARBA00023200"/>
    </source>
</evidence>
<evidence type="ECO:0000256" key="19">
    <source>
        <dbReference type="ARBA" id="ARBA00022595"/>
    </source>
</evidence>
<dbReference type="GO" id="GO:0008270">
    <property type="term" value="F:zinc ion binding"/>
    <property type="evidence" value="ECO:0007669"/>
    <property type="project" value="UniProtKB-KW"/>
</dbReference>
<evidence type="ECO:0000256" key="34">
    <source>
        <dbReference type="ARBA" id="ARBA00022809"/>
    </source>
</evidence>
<evidence type="ECO:0000256" key="54">
    <source>
        <dbReference type="ARBA" id="ARBA00023296"/>
    </source>
</evidence>
<dbReference type="GO" id="GO:0003724">
    <property type="term" value="F:RNA helicase activity"/>
    <property type="evidence" value="ECO:0007669"/>
    <property type="project" value="InterPro"/>
</dbReference>
<evidence type="ECO:0000256" key="59">
    <source>
        <dbReference type="ARBA" id="ARBA00046779"/>
    </source>
</evidence>
<dbReference type="InterPro" id="IPR033703">
    <property type="entry name" value="Rhv-like"/>
</dbReference>
<evidence type="ECO:0000256" key="51">
    <source>
        <dbReference type="ARBA" id="ARBA00023255"/>
    </source>
</evidence>
<keyword evidence="10 62" id="KW-1113">Inhibition of host RLR pathway by virus</keyword>
<comment type="function">
    <text evidence="62">Protein 3AB: Localizes the viral replication complex to the surface of membranous vesicles. Together with protein 3CD binds the Cis-Active RNA Element (CRE) which is involved in RNA synthesis initiation. Acts as a cofactor to stimulate the activity of 3D polymerase, maybe through a nucleid acid chaperone activity.</text>
</comment>
<keyword evidence="20 62" id="KW-1090">Inhibition of host innate immune response by virus</keyword>
<keyword evidence="40 62" id="KW-0694">RNA-binding</keyword>
<evidence type="ECO:0000256" key="25">
    <source>
        <dbReference type="ARBA" id="ARBA00022707"/>
    </source>
</evidence>
<comment type="similarity">
    <text evidence="5 62">Belongs to the picornaviruses polyprotein family.</text>
</comment>
<dbReference type="GO" id="GO:0075509">
    <property type="term" value="P:endocytosis involved in viral entry into host cell"/>
    <property type="evidence" value="ECO:0007669"/>
    <property type="project" value="UniProtKB-KW"/>
</dbReference>
<dbReference type="InterPro" id="IPR043128">
    <property type="entry name" value="Rev_trsase/Diguanyl_cyclase"/>
</dbReference>
<evidence type="ECO:0000256" key="11">
    <source>
        <dbReference type="ARBA" id="ARBA00022484"/>
    </source>
</evidence>
<dbReference type="InterPro" id="IPR000199">
    <property type="entry name" value="Peptidase_C3A/C3B_picornavir"/>
</dbReference>
<evidence type="ECO:0000256" key="47">
    <source>
        <dbReference type="ARBA" id="ARBA00023136"/>
    </source>
</evidence>
<keyword evidence="31 62" id="KW-1161">Viral attachment to host cell</keyword>
<dbReference type="Gene3D" id="6.10.20.20">
    <property type="entry name" value="Poliovirus 3A protein-like"/>
    <property type="match status" value="1"/>
</dbReference>
<evidence type="ECO:0000256" key="38">
    <source>
        <dbReference type="ARBA" id="ARBA00022844"/>
    </source>
</evidence>
<keyword evidence="48 62" id="KW-1099">Inhibition of host mRNA nuclear export by virus</keyword>
<dbReference type="InterPro" id="IPR059138">
    <property type="entry name" value="Pico_VP1"/>
</dbReference>
<evidence type="ECO:0000256" key="43">
    <source>
        <dbReference type="ARBA" id="ARBA00022995"/>
    </source>
</evidence>
<evidence type="ECO:0000256" key="17">
    <source>
        <dbReference type="ARBA" id="ARBA00022562"/>
    </source>
</evidence>
<dbReference type="GO" id="GO:0015267">
    <property type="term" value="F:channel activity"/>
    <property type="evidence" value="ECO:0007669"/>
    <property type="project" value="UniProtKB-KW"/>
</dbReference>
<evidence type="ECO:0000256" key="33">
    <source>
        <dbReference type="ARBA" id="ARBA00022807"/>
    </source>
</evidence>
<comment type="function">
    <text evidence="62">Viral protein genome-linked: acts as a primer for viral RNA replication and remains covalently bound to viral genomic RNA. VPg is uridylylated prior to priming replication into VPg-pUpU. The oriI viral genomic sequence may act as a template for this. The VPg-pUpU is then used as primer on the genomic RNA poly(A) by the RNA-dependent RNA polymerase to replicate the viral genome.</text>
</comment>
<keyword evidence="15 62" id="KW-1192">Host mRNA suppression by virus</keyword>
<dbReference type="GO" id="GO:0005198">
    <property type="term" value="F:structural molecule activity"/>
    <property type="evidence" value="ECO:0007669"/>
    <property type="project" value="InterPro"/>
</dbReference>
<dbReference type="Pfam" id="PF01552">
    <property type="entry name" value="Pico_P2B"/>
    <property type="match status" value="1"/>
</dbReference>
<evidence type="ECO:0000256" key="5">
    <source>
        <dbReference type="ARBA" id="ARBA00008303"/>
    </source>
</evidence>
<keyword evidence="19 62" id="KW-1162">Viral penetration into host cytoplasm</keyword>
<dbReference type="PROSITE" id="PS51218">
    <property type="entry name" value="SF3_HELICASE_2"/>
    <property type="match status" value="1"/>
</dbReference>
<evidence type="ECO:0000259" key="65">
    <source>
        <dbReference type="PROSITE" id="PS51874"/>
    </source>
</evidence>
<dbReference type="GO" id="GO:0006351">
    <property type="term" value="P:DNA-templated transcription"/>
    <property type="evidence" value="ECO:0007669"/>
    <property type="project" value="InterPro"/>
</dbReference>
<dbReference type="EMBL" id="EF582385">
    <property type="protein sequence ID" value="ABU62848.1"/>
    <property type="molecule type" value="Genomic_RNA"/>
</dbReference>
<evidence type="ECO:0000256" key="45">
    <source>
        <dbReference type="ARBA" id="ARBA00023050"/>
    </source>
</evidence>
<comment type="function">
    <text evidence="62">Protease 3C: Major viral protease that mediates proteolytic processing of the polyprotein. Cleaves host EIF5B, contributing to host translation shutoff. Cleaves also host PABPC1, contributing to host translation shutoff.</text>
</comment>
<keyword evidence="30 62" id="KW-0378">Hydrolase</keyword>
<keyword evidence="52 62" id="KW-0899">Viral immunoevasion</keyword>
<comment type="function">
    <text evidence="61">Acts as a primer for viral RNA replication and remains covalently bound to viral genomic RNA. VPg is uridylylated prior to priming replication into VPg-pUpU. The oriI viral genomic sequence may act as a template for this. The VPg-pUpU is then used as primer on the genomic RNA poly(A) by the RNA-dependent RNA polymerase to replicate the viral genome. During genome replication, the VPg-RNA linkage is removed by the host TDP2, thereby accelerating replication. During the late stage of the replication cycle, host TDP2 is excluded from sites of viral RNA synthesis and encapsidation, allowing for the generation of progeny virions.</text>
</comment>
<dbReference type="PROSITE" id="PS50507">
    <property type="entry name" value="RDRP_SSRNA_POS"/>
    <property type="match status" value="1"/>
</dbReference>
<comment type="function">
    <text evidence="62">Protein 3CD: Involved in the viral replication complex and viral polypeptide maturation. It exhibits protease activity with a specificity and catalytic efficiency that is different from protease 3C. Protein 3CD lacks polymerase activity. Protein 3CD binds to the 5'UTR of the viral genome.</text>
</comment>
<dbReference type="Pfam" id="PF02226">
    <property type="entry name" value="Pico_P1A"/>
    <property type="match status" value="1"/>
</dbReference>
<evidence type="ECO:0000256" key="16">
    <source>
        <dbReference type="ARBA" id="ARBA00022561"/>
    </source>
</evidence>
<evidence type="ECO:0000256" key="58">
    <source>
        <dbReference type="ARBA" id="ARBA00046425"/>
    </source>
</evidence>
<evidence type="ECO:0000256" key="26">
    <source>
        <dbReference type="ARBA" id="ARBA00022723"/>
    </source>
</evidence>
<dbReference type="PROSITE" id="PS51874">
    <property type="entry name" value="PCV_3C_PRO"/>
    <property type="match status" value="1"/>
</dbReference>
<dbReference type="GO" id="GO:0003723">
    <property type="term" value="F:RNA binding"/>
    <property type="evidence" value="ECO:0007669"/>
    <property type="project" value="UniProtKB-KW"/>
</dbReference>
<keyword evidence="29" id="KW-0863">Zinc-finger</keyword>
<keyword evidence="54 62" id="KW-1160">Virus entry into host cell</keyword>
<dbReference type="SUPFAM" id="SSF50494">
    <property type="entry name" value="Trypsin-like serine proteases"/>
    <property type="match status" value="2"/>
</dbReference>
<dbReference type="Gene3D" id="3.30.70.270">
    <property type="match status" value="1"/>
</dbReference>
<evidence type="ECO:0000256" key="36">
    <source>
        <dbReference type="ARBA" id="ARBA00022840"/>
    </source>
</evidence>
<keyword evidence="45 62" id="KW-1072">Activation of host autophagy by virus</keyword>
<sequence>MGAQVSKQNVGSHENSVSATGGSVIKYFNINYYKDSASSGLTKQDFSQDPSKFTQPLAEALTNPALMSPTVEACGMSDRLKQITIGNSTITTQDTLNSILAYGEWPKYLSDLDASSVDKPTHPETSSDRFYTLTSVDWTTTSKGWWWKLPDCLKDMGIFGQNLYHHALGRSGYIIHTQCNATKFNSGCLIVAVVPEHQLAYIGEANVNVGYDHTHPGEGGHVIGSNVRRDNKQPDEDPFFNCNGTLLGNITIFPHQLINLRTNNSSTIVVPYINCVPMDNMLRHNNLSLVIIPIVPLRAANGVTKVPITISIAPDKSEFSGARQSVKQGLPTRLPSGSQQFLTTEDEQSANLLPDFSVTKIIDIPGRITNILHMAMVDSFMPLNNIETNVGQISIYNVQVTKKTADKPIVVIPMDISNTLFSTTLLGEVLNYFANWSGSISITFMCVCDSFSTGKFLLAYTPPGAALPPDRKTAMLGVHVIWDLGLQSSCTIVVPWMSGTFHRRTKADNYTQAGYVSLWYQTDFVSPNDGIGTIVATCSGCPDLSVRMLRDTPMMKQEKDLTQNPVEDYIDKVVDTVLQVPNTQPSGPQHSIQPSALGAMEIGASSTTIPGDLIETRYVINSNTNSEALIENFMGRSALWAKIQVANGFAKWDINFQEHAQVRKKFEMFTYARFDMEVTVVTNNTGLVQIMFVPPGIDAPDSIDSRLWDSASNPSVFYQPKSGFPRFTIPFTGLGSAYYMFYDGYDVPRNKSNAVYGITSTNDMGTLCFRAMEDTNEHSIRVFVKPKHTIAWIPRPPRATQYTHKFSTNYHVKKPDDTTGLLIQKHFINHRTDIKTAGPSDLFVHTATMIYRNAHLTSLNDKTVLLALSADLQVDAADQPGPDTIPQCDCLEGCYYSKSLDRYIPVKLEAHDWYQIEETCYYPQHIQYNIMIGEGHCQPGDCGGKLLCTHGVIGIITAGGDNHVAFTDLRPYSCLDTHQGPIQDYVTQLGSAFGSGFTDTLKDQLTDVSAHIKDKITSKVVKWLVRIISALTIMIRNSTDTPTVLATLALLGCHKSPWSFLKDRLCQWLNITRPPSRQGDGWLKKFTECCNAAKGLEWIGIKISKFIEWLKNRLLPTLQHKKEILDECKKIDLYQEQVKGFSKVDEPAQQELLIKVEKLKKGLDSLAPLYAVENKRVTNIYKELKALSAYKTTQRTEPVCILIRGAPGCGKSLVTSIIARGLTKPGDIYSLPPDPKHFDGYDQQEVVIMDDLGQNPDGKDLSMFCQMVSTTNFIPPMAALEDKGKTFTSKYILASTNLLNLQPPTVTVPEAIDRRFYLDLDLKILQGYQNQVGLLDTAKALQPCANCSKPPHYKQCCPLLCGKAVVLVNRRTKGSYAINMVVQQLIEESKSRKSVGNNLTAIFQGLGDKETPGFIIDLLSSSKDPKVIQYCQDQGYISPVHGSIERDFAYVTYALNCLGSLVIILGTIYALYRLMCIAQGPYTGMPTTPKKKPELRRATLQGPEHEFLNALIRRNCHIITTDKGEFNLLGIYSNCAVVPTHAEPGDVVDIDGRLVRVLKQQVLTDMNDVDTEVTVLWLDQNEKFRDIRRFIPEHQQDWHNIHLATNVTKFPMLNVEVGHTVPYGEINLSGNATCRLYKYDYPTQPGQCGAVLANTGNIIGIHVGGNGRVGYAAALLRKYFAEEQGAIISKCNVKEKNWKPVNTPSQTKLHPSVFHDVFPGVKEPAALHPKDPRLEVDLTTAVMSKYKGNIDVPMNEYIETAVDHYAAQLYMLDINPEPITMEQAIYGYANLEPLDLTTSPGFPYVSLGVKKKDILNNATKDTRKMQQMLDLYGIDLPYITFLKDELRAPEKIKAGKTRIVEAASVNDTVYFRTTFGNLYSTFHANPGILTGSAVGCNPDVFWSQMHAMLDGELIAFDYTNYDGSLEPVWFKALGKVLDQLGFPGHLTQRLCNTTHIFRDTTYDVKGGMPSGISGTSIFNTMMNNIIIRTLVLETYKNINLDKLRIIAYGDDVVASYPDELDPKEIAMTAKRYGLTITPPDKTDQFSKMTWDNVTFLKRKFKPDSKYKFLIHPVYSMQDVYESIRWTKDPKNTQDHVHSLCLLAWHNGEEVYEDFCAKIRTTSVGKSLYLPPYKYLYRQWIDLFI</sequence>
<evidence type="ECO:0000256" key="29">
    <source>
        <dbReference type="ARBA" id="ARBA00022771"/>
    </source>
</evidence>
<keyword evidence="43 62" id="KW-1190">Host gene expression shutoff by virus</keyword>
<keyword evidence="24 62" id="KW-1143">T=pseudo3 icosahedral capsid protein</keyword>
<evidence type="ECO:0000259" key="63">
    <source>
        <dbReference type="PROSITE" id="PS50507"/>
    </source>
</evidence>
<evidence type="ECO:0000256" key="7">
    <source>
        <dbReference type="ARBA" id="ARBA00011474"/>
    </source>
</evidence>
<comment type="subunit">
    <text evidence="8">Interacts with protein 3CD.</text>
</comment>
<comment type="function">
    <text evidence="62">Capsid protein VP1: Forms an icosahedral capsid of pseudo T=3 symmetry with capsid proteins VP2 and VP3. The capsid is 300 Angstroms in diameter, composed of 60 copies of each capsid protein and enclosing the viral positive strand RNA genome. Capsid protein VP1 mainly forms the vertices of the capsid. Capsid protein VP1 interacts with host cell receptor to provide virion attachment to target host cells. This attachment induces virion internalization. Tyrosine kinases are probably involved in the entry process. After binding to its receptor, the capsid undergoes conformational changes. Capsid protein VP1 N-terminus (that contains an amphipathic alpha-helix) and capsid protein VP4 are externalized. Together, they shape a pore in the host membrane through which viral genome is translocated to host cell cytoplasm. After genome has been released, the channel shrinks.</text>
</comment>
<keyword evidence="12 62" id="KW-1036">Host cytoplasmic vesicle</keyword>
<keyword evidence="25 62" id="KW-0519">Myristate</keyword>
<comment type="catalytic activity">
    <reaction evidence="62">
        <text>Selective cleavage of Gln-|-Gly bond in the poliovirus polyprotein. In other picornavirus reactions Glu may be substituted for Gln, and Ser or Thr for Gly.</text>
        <dbReference type="EC" id="3.4.22.28"/>
    </reaction>
</comment>
<evidence type="ECO:0000256" key="23">
    <source>
        <dbReference type="ARBA" id="ARBA00022695"/>
    </source>
</evidence>
<dbReference type="GO" id="GO:0039520">
    <property type="term" value="P:symbiont-mediated activation of host autophagy"/>
    <property type="evidence" value="ECO:0007669"/>
    <property type="project" value="UniProtKB-KW"/>
</dbReference>
<comment type="subunit">
    <text evidence="7">Interacts with capsid protein VP1 and capsid protein VP3 to form heterotrimeric protomers.</text>
</comment>
<dbReference type="SUPFAM" id="SSF89043">
    <property type="entry name" value="Soluble domain of poliovirus core protein 3a"/>
    <property type="match status" value="1"/>
</dbReference>
<dbReference type="EC" id="3.4.22.29" evidence="62"/>
<dbReference type="GO" id="GO:0039522">
    <property type="term" value="P:symbiont-mediated suppression of host mRNA export from nucleus"/>
    <property type="evidence" value="ECO:0007669"/>
    <property type="project" value="UniProtKB-KW"/>
</dbReference>
<keyword evidence="14" id="KW-0597">Phosphoprotein</keyword>
<dbReference type="InterPro" id="IPR003138">
    <property type="entry name" value="Pico_P1A"/>
</dbReference>
<dbReference type="InterPro" id="IPR002527">
    <property type="entry name" value="Pico_P2B"/>
</dbReference>
<dbReference type="Pfam" id="PF22663">
    <property type="entry name" value="Rhv_5"/>
    <property type="match status" value="1"/>
</dbReference>
<evidence type="ECO:0000256" key="21">
    <source>
        <dbReference type="ARBA" id="ARBA00022670"/>
    </source>
</evidence>
<accession>A8S322</accession>
<comment type="function">
    <text evidence="62">Capsid protein VP0: Component of immature procapsids, which is cleaved into capsid proteins VP4 and VP2 after maturation. Allows the capsid to remain inactive before the maturation step.</text>
</comment>
<keyword evidence="42 62" id="KW-0693">Viral RNA replication</keyword>
<organism evidence="66 67">
    <name type="scientific">Rhinovirus C</name>
    <dbReference type="NCBI Taxonomy" id="463676"/>
    <lineage>
        <taxon>Viruses</taxon>
        <taxon>Riboviria</taxon>
        <taxon>Orthornavirae</taxon>
        <taxon>Pisuviricota</taxon>
        <taxon>Pisoniviricetes</taxon>
        <taxon>Picornavirales</taxon>
        <taxon>Picornaviridae</taxon>
        <taxon>Ensavirinae</taxon>
        <taxon>Enterovirus</taxon>
        <taxon>Enterovirus cerhino</taxon>
    </lineage>
</organism>
<dbReference type="GO" id="GO:0052170">
    <property type="term" value="P:symbiont-mediated suppression of host innate immune response"/>
    <property type="evidence" value="ECO:0007669"/>
    <property type="project" value="UniProtKB-KW"/>
</dbReference>
<feature type="domain" description="SF3 helicase" evidence="64">
    <location>
        <begin position="1174"/>
        <end position="1337"/>
    </location>
</feature>
<keyword evidence="37" id="KW-0460">Magnesium</keyword>
<keyword evidence="32 62" id="KW-0347">Helicase</keyword>
<dbReference type="GO" id="GO:0044162">
    <property type="term" value="C:host cell cytoplasmic vesicle membrane"/>
    <property type="evidence" value="ECO:0007669"/>
    <property type="project" value="UniProtKB-SubCell"/>
</dbReference>
<dbReference type="GO" id="GO:0044694">
    <property type="term" value="P:symbiont genome entry into host cell via pore formation in plasma membrane"/>
    <property type="evidence" value="ECO:0007669"/>
    <property type="project" value="UniProtKB-KW"/>
</dbReference>
<dbReference type="GO" id="GO:0003968">
    <property type="term" value="F:RNA-directed RNA polymerase activity"/>
    <property type="evidence" value="ECO:0007669"/>
    <property type="project" value="UniProtKB-KW"/>
</dbReference>
<evidence type="ECO:0000256" key="41">
    <source>
        <dbReference type="ARBA" id="ARBA00022890"/>
    </source>
</evidence>
<dbReference type="Gene3D" id="2.60.120.20">
    <property type="match status" value="3"/>
</dbReference>
<dbReference type="EC" id="3.4.22.28" evidence="62"/>
<dbReference type="InterPro" id="IPR000081">
    <property type="entry name" value="Peptidase_C3"/>
</dbReference>
<dbReference type="InterPro" id="IPR001676">
    <property type="entry name" value="Picornavirus_capsid"/>
</dbReference>
<comment type="function">
    <text evidence="62">Capsid protein VP4: Lies on the inner surface of the capsid shell. After binding to the host receptor, the capsid undergoes conformational changes. Capsid protein VP4 is released, Capsid protein VP1 N-terminus is externalized, and together, they shape a pore in the host membrane through which the viral genome is translocated into the host cell cytoplasm.</text>
</comment>
<proteinExistence type="inferred from homology"/>
<evidence type="ECO:0000256" key="57">
    <source>
        <dbReference type="ARBA" id="ARBA00045482"/>
    </source>
</evidence>
<dbReference type="GO" id="GO:0019062">
    <property type="term" value="P:virion attachment to host cell"/>
    <property type="evidence" value="ECO:0007669"/>
    <property type="project" value="UniProtKB-KW"/>
</dbReference>
<dbReference type="InterPro" id="IPR027417">
    <property type="entry name" value="P-loop_NTPase"/>
</dbReference>
<keyword evidence="35" id="KW-0862">Zinc</keyword>
<dbReference type="InterPro" id="IPR029053">
    <property type="entry name" value="Viral_coat"/>
</dbReference>
<dbReference type="InterPro" id="IPR043502">
    <property type="entry name" value="DNA/RNA_pol_sf"/>
</dbReference>
<comment type="function">
    <text evidence="62">Protein 2C: Induces and associates with structural rearrangements of intracellular membranes. Displays RNA-binding, nucleotide binding and NTPase activities. May play a role in virion morphogenesis and viral RNA encapsidation by interacting with the capsid protein VP3.</text>
</comment>
<keyword evidence="16 62" id="KW-0167">Capsid protein</keyword>
<dbReference type="Proteomes" id="UP000174980">
    <property type="component" value="Segment"/>
</dbReference>
<dbReference type="GO" id="GO:0034220">
    <property type="term" value="P:monoatomic ion transmembrane transport"/>
    <property type="evidence" value="ECO:0007669"/>
    <property type="project" value="UniProtKB-KW"/>
</dbReference>
<keyword evidence="53 62" id="KW-0449">Lipoprotein</keyword>
<keyword evidence="26" id="KW-0479">Metal-binding</keyword>
<keyword evidence="39 62" id="KW-1043">Host membrane</keyword>
<keyword evidence="44 62" id="KW-1182">Viral ion channel</keyword>
<dbReference type="GeneID" id="5758809"/>
<dbReference type="Gene3D" id="2.40.10.10">
    <property type="entry name" value="Trypsin-like serine proteases"/>
    <property type="match status" value="4"/>
</dbReference>